<dbReference type="EMBL" id="JXLN01001511">
    <property type="protein sequence ID" value="KPM02309.1"/>
    <property type="molecule type" value="Genomic_DNA"/>
</dbReference>
<protein>
    <submittedName>
        <fullName evidence="1">Uncharacterized protein</fullName>
    </submittedName>
</protein>
<accession>A0A131ZUW4</accession>
<name>A0A131ZUW4_SARSC</name>
<dbReference type="Proteomes" id="UP000616769">
    <property type="component" value="Unassembled WGS sequence"/>
</dbReference>
<sequence length="184" mass="19822">MKICFELAQFIHPDIYLILELTENVADVVLTIDDVVGIDEVVDPFNGVMINPELGFSAFRNVLSLVVAAAVVGKLNIEVVEIEEEVDVDTDEVIAGKEEVVENPKLGFADSVVEITVVLEMDGTDTEVVAVVVVKVLGIKLKLNEGILVEEDMEAVVEGADGTAKLKDEESAAVVTELDTLEPN</sequence>
<reference evidence="1 2" key="1">
    <citation type="journal article" date="2015" name="Parasit. Vectors">
        <title>Draft genome of the scabies mite.</title>
        <authorList>
            <person name="Rider S.D.Jr."/>
            <person name="Morgan M.S."/>
            <person name="Arlian L.G."/>
        </authorList>
    </citation>
    <scope>NUCLEOTIDE SEQUENCE [LARGE SCALE GENOMIC DNA]</scope>
    <source>
        <strain evidence="1">Arlian Lab</strain>
    </source>
</reference>
<evidence type="ECO:0000313" key="2">
    <source>
        <dbReference type="Proteomes" id="UP000616769"/>
    </source>
</evidence>
<proteinExistence type="predicted"/>
<organism evidence="1 2">
    <name type="scientific">Sarcoptes scabiei</name>
    <name type="common">Itch mite</name>
    <name type="synonym">Acarus scabiei</name>
    <dbReference type="NCBI Taxonomy" id="52283"/>
    <lineage>
        <taxon>Eukaryota</taxon>
        <taxon>Metazoa</taxon>
        <taxon>Ecdysozoa</taxon>
        <taxon>Arthropoda</taxon>
        <taxon>Chelicerata</taxon>
        <taxon>Arachnida</taxon>
        <taxon>Acari</taxon>
        <taxon>Acariformes</taxon>
        <taxon>Sarcoptiformes</taxon>
        <taxon>Astigmata</taxon>
        <taxon>Psoroptidia</taxon>
        <taxon>Sarcoptoidea</taxon>
        <taxon>Sarcoptidae</taxon>
        <taxon>Sarcoptinae</taxon>
        <taxon>Sarcoptes</taxon>
    </lineage>
</organism>
<dbReference type="VEuPathDB" id="VectorBase:SSCA002293"/>
<evidence type="ECO:0000313" key="1">
    <source>
        <dbReference type="EMBL" id="KPM02309.1"/>
    </source>
</evidence>
<dbReference type="AlphaFoldDB" id="A0A131ZUW4"/>
<comment type="caution">
    <text evidence="1">The sequence shown here is derived from an EMBL/GenBank/DDBJ whole genome shotgun (WGS) entry which is preliminary data.</text>
</comment>
<gene>
    <name evidence="1" type="ORF">QR98_0007180</name>
</gene>